<reference evidence="3" key="1">
    <citation type="submission" date="2025-08" db="UniProtKB">
        <authorList>
            <consortium name="RefSeq"/>
        </authorList>
    </citation>
    <scope>IDENTIFICATION</scope>
</reference>
<dbReference type="GeneID" id="113495077"/>
<dbReference type="OrthoDB" id="7422719at2759"/>
<feature type="signal peptide" evidence="1">
    <location>
        <begin position="1"/>
        <end position="15"/>
    </location>
</feature>
<sequence length="272" mass="31054">MKVTFSLTFVMYVIAVITRSWCSATNITAQYSWLENNDKYDCIVGISVDGKPVSMGMILSENLIITSANPIERVNDFRRIKIHTINGAFNRQTERSVFTVTKDQAKRITGGHWKTFGFDKRHAPHHDMVLISPRQNIKLYKGPRSPIQCTFASAKFVSSGRFSYVGFGFIDKPHVRLNVELELAEYGFEEVYTDCSEWIPLIWGNFICLLNVEHFVGVSSGGGLFYNDYLVGVGCFGVKKGDEGILLFTDIRKYPRSMQYYYLPEQFQKPDT</sequence>
<dbReference type="InParanoid" id="A0A7E5VMC0"/>
<evidence type="ECO:0000313" key="2">
    <source>
        <dbReference type="Proteomes" id="UP000322000"/>
    </source>
</evidence>
<organism evidence="2 3">
    <name type="scientific">Trichoplusia ni</name>
    <name type="common">Cabbage looper</name>
    <dbReference type="NCBI Taxonomy" id="7111"/>
    <lineage>
        <taxon>Eukaryota</taxon>
        <taxon>Metazoa</taxon>
        <taxon>Ecdysozoa</taxon>
        <taxon>Arthropoda</taxon>
        <taxon>Hexapoda</taxon>
        <taxon>Insecta</taxon>
        <taxon>Pterygota</taxon>
        <taxon>Neoptera</taxon>
        <taxon>Endopterygota</taxon>
        <taxon>Lepidoptera</taxon>
        <taxon>Glossata</taxon>
        <taxon>Ditrysia</taxon>
        <taxon>Noctuoidea</taxon>
        <taxon>Noctuidae</taxon>
        <taxon>Plusiinae</taxon>
        <taxon>Trichoplusia</taxon>
    </lineage>
</organism>
<feature type="chain" id="PRO_5028946935" evidence="1">
    <location>
        <begin position="16"/>
        <end position="272"/>
    </location>
</feature>
<dbReference type="KEGG" id="tnl:113495077"/>
<dbReference type="AlphaFoldDB" id="A0A7E5VMC0"/>
<proteinExistence type="predicted"/>
<dbReference type="InterPro" id="IPR043504">
    <property type="entry name" value="Peptidase_S1_PA_chymotrypsin"/>
</dbReference>
<evidence type="ECO:0000256" key="1">
    <source>
        <dbReference type="SAM" id="SignalP"/>
    </source>
</evidence>
<dbReference type="InterPro" id="IPR009003">
    <property type="entry name" value="Peptidase_S1_PA"/>
</dbReference>
<dbReference type="SUPFAM" id="SSF50494">
    <property type="entry name" value="Trypsin-like serine proteases"/>
    <property type="match status" value="1"/>
</dbReference>
<name>A0A7E5VMC0_TRINI</name>
<dbReference type="Gene3D" id="2.40.10.10">
    <property type="entry name" value="Trypsin-like serine proteases"/>
    <property type="match status" value="2"/>
</dbReference>
<accession>A0A7E5VMC0</accession>
<gene>
    <name evidence="3" type="primary">LOC113495077</name>
</gene>
<protein>
    <submittedName>
        <fullName evidence="3">Uncharacterized protein LOC113495077</fullName>
    </submittedName>
</protein>
<evidence type="ECO:0000313" key="3">
    <source>
        <dbReference type="RefSeq" id="XP_026729473.1"/>
    </source>
</evidence>
<keyword evidence="2" id="KW-1185">Reference proteome</keyword>
<dbReference type="Proteomes" id="UP000322000">
    <property type="component" value="Chromosome 6"/>
</dbReference>
<dbReference type="RefSeq" id="XP_026729473.1">
    <property type="nucleotide sequence ID" value="XM_026873672.1"/>
</dbReference>
<keyword evidence="1" id="KW-0732">Signal</keyword>